<accession>A0ABR4C8Z1</accession>
<sequence length="748" mass="85750">MASNQSRDATADVAGSLPEPMVIRSGRDPRWSGISNVESTSQAVDESCVRCRKIDLRGCLIRGVKEKFDRNGRIIIAKLGPWEEGWEKCSLCSIFAAIRPRGGREKSYLVSAYKNDADLGGISFTGLPKNCAVLTVTAGDEQYIDGLFALVEDCGYQNYEVENDDATRGIRHLSCDTVEWSALSSWLRQCDDTHVGSCKQQQLPRIPFLRMIHCEERTLVSAPENCRYIALSYVWGTDVFDDSDLEIGNSLPCNLPRTIEDSLTVAKKLRVRYLWIDRYCIPQNNLSEKQSLIEQMDKIYRNAYATIIQAAGSNPRYGLPGVSASRAKQTRVTALGYKFTVVPNHPLYSITTSHWVRRGWTYQEGILSRRRICFTDDQVYFECGEACCFEVFHQTPWDSWDNSKPRFRHDYLDRLFPHDSDRTLVHGIFVRIREYTERELTYPDDILNGALGFLRTYEDTNYPITQFWGVPIMKYVQDNETMAIKTVRSSKEAFIDGILSFNIESSLRRQGFPSWSWTGWYGKSDAAALVMRQVEMREVDAPSISQPSEDVNIWIEYRDGERYEWSQVSEDRLRHNILYAPFIHIEAYAINLAISYLDEFRSSCYPYPQNTERVRTNKVGLLYSSFSVSENYTDYNEVHLRDKAAEDELTTTSTPTAPTIGVLLGHLGHLELIKQGFQTPLLLVRSKGTNYECIGTTHIGGGREKAYRKCHHGSELRCGTFEYRRTLFLDSDRERLDALFIRRTMRLG</sequence>
<name>A0ABR4C8Z1_9HELO</name>
<feature type="domain" description="Heterokaryon incompatibility" evidence="1">
    <location>
        <begin position="228"/>
        <end position="364"/>
    </location>
</feature>
<dbReference type="PANTHER" id="PTHR33112:SF1">
    <property type="entry name" value="HETEROKARYON INCOMPATIBILITY DOMAIN-CONTAINING PROTEIN"/>
    <property type="match status" value="1"/>
</dbReference>
<comment type="caution">
    <text evidence="2">The sequence shown here is derived from an EMBL/GenBank/DDBJ whole genome shotgun (WGS) entry which is preliminary data.</text>
</comment>
<dbReference type="Pfam" id="PF06985">
    <property type="entry name" value="HET"/>
    <property type="match status" value="1"/>
</dbReference>
<evidence type="ECO:0000313" key="3">
    <source>
        <dbReference type="Proteomes" id="UP001595075"/>
    </source>
</evidence>
<proteinExistence type="predicted"/>
<evidence type="ECO:0000313" key="2">
    <source>
        <dbReference type="EMBL" id="KAL2066388.1"/>
    </source>
</evidence>
<gene>
    <name evidence="2" type="ORF">VTL71DRAFT_2459</name>
</gene>
<dbReference type="Proteomes" id="UP001595075">
    <property type="component" value="Unassembled WGS sequence"/>
</dbReference>
<dbReference type="EMBL" id="JAZHXI010000011">
    <property type="protein sequence ID" value="KAL2066388.1"/>
    <property type="molecule type" value="Genomic_DNA"/>
</dbReference>
<dbReference type="PANTHER" id="PTHR33112">
    <property type="entry name" value="DOMAIN PROTEIN, PUTATIVE-RELATED"/>
    <property type="match status" value="1"/>
</dbReference>
<keyword evidence="3" id="KW-1185">Reference proteome</keyword>
<protein>
    <recommendedName>
        <fullName evidence="1">Heterokaryon incompatibility domain-containing protein</fullName>
    </recommendedName>
</protein>
<evidence type="ECO:0000259" key="1">
    <source>
        <dbReference type="Pfam" id="PF06985"/>
    </source>
</evidence>
<dbReference type="InterPro" id="IPR010730">
    <property type="entry name" value="HET"/>
</dbReference>
<reference evidence="2 3" key="1">
    <citation type="journal article" date="2024" name="Commun. Biol.">
        <title>Comparative genomic analysis of thermophilic fungi reveals convergent evolutionary adaptations and gene losses.</title>
        <authorList>
            <person name="Steindorff A.S."/>
            <person name="Aguilar-Pontes M.V."/>
            <person name="Robinson A.J."/>
            <person name="Andreopoulos B."/>
            <person name="LaButti K."/>
            <person name="Kuo A."/>
            <person name="Mondo S."/>
            <person name="Riley R."/>
            <person name="Otillar R."/>
            <person name="Haridas S."/>
            <person name="Lipzen A."/>
            <person name="Grimwood J."/>
            <person name="Schmutz J."/>
            <person name="Clum A."/>
            <person name="Reid I.D."/>
            <person name="Moisan M.C."/>
            <person name="Butler G."/>
            <person name="Nguyen T.T.M."/>
            <person name="Dewar K."/>
            <person name="Conant G."/>
            <person name="Drula E."/>
            <person name="Henrissat B."/>
            <person name="Hansel C."/>
            <person name="Singer S."/>
            <person name="Hutchinson M.I."/>
            <person name="de Vries R.P."/>
            <person name="Natvig D.O."/>
            <person name="Powell A.J."/>
            <person name="Tsang A."/>
            <person name="Grigoriev I.V."/>
        </authorList>
    </citation>
    <scope>NUCLEOTIDE SEQUENCE [LARGE SCALE GENOMIC DNA]</scope>
    <source>
        <strain evidence="2 3">CBS 494.80</strain>
    </source>
</reference>
<organism evidence="2 3">
    <name type="scientific">Oculimacula yallundae</name>
    <dbReference type="NCBI Taxonomy" id="86028"/>
    <lineage>
        <taxon>Eukaryota</taxon>
        <taxon>Fungi</taxon>
        <taxon>Dikarya</taxon>
        <taxon>Ascomycota</taxon>
        <taxon>Pezizomycotina</taxon>
        <taxon>Leotiomycetes</taxon>
        <taxon>Helotiales</taxon>
        <taxon>Ploettnerulaceae</taxon>
        <taxon>Oculimacula</taxon>
    </lineage>
</organism>